<keyword evidence="10" id="KW-1185">Reference proteome</keyword>
<comment type="caution">
    <text evidence="9">The sequence shown here is derived from an EMBL/GenBank/DDBJ whole genome shotgun (WGS) entry which is preliminary data.</text>
</comment>
<dbReference type="AlphaFoldDB" id="A0A9W5T7R0"/>
<name>A0A9W5T7R0_BABOV</name>
<dbReference type="Pfam" id="PF24779">
    <property type="entry name" value="UTP23_sensor"/>
    <property type="match status" value="1"/>
</dbReference>
<proteinExistence type="inferred from homology"/>
<comment type="function">
    <text evidence="5">Involved in rRNA-processing and ribosome biogenesis.</text>
</comment>
<feature type="compositionally biased region" description="Low complexity" evidence="7">
    <location>
        <begin position="248"/>
        <end position="265"/>
    </location>
</feature>
<comment type="subcellular location">
    <subcellularLocation>
        <location evidence="1">Nucleus</location>
        <location evidence="1">Nucleolus</location>
    </subcellularLocation>
</comment>
<evidence type="ECO:0000256" key="2">
    <source>
        <dbReference type="ARBA" id="ARBA00022517"/>
    </source>
</evidence>
<evidence type="ECO:0000256" key="1">
    <source>
        <dbReference type="ARBA" id="ARBA00004604"/>
    </source>
</evidence>
<dbReference type="Gene3D" id="3.40.50.1010">
    <property type="entry name" value="5'-nuclease"/>
    <property type="match status" value="1"/>
</dbReference>
<dbReference type="InterPro" id="IPR057776">
    <property type="entry name" value="UTP23_sensor"/>
</dbReference>
<evidence type="ECO:0000313" key="10">
    <source>
        <dbReference type="Proteomes" id="UP001057455"/>
    </source>
</evidence>
<sequence>MKASKHKRVKRTLDFYRQLYELTEPYRVLVDGSFAFAGLKQRINIKEQLTELLGGTTHTYVTNCIVNELREMGDEMSGVTLALKRYQRLHCTHESNDKGPNSRRCITSAVSDGNPQKLFVATQDQTLILWLRELGYVPIVKFNNNVVFLEHPPRISKEYKDMVEKEKQFPKDWEKSHLPVMAATSTARPKRKRKKQKNPNPLSCLKSKKKNKLANTGGPKPIHDPQGNSTVSPKRVRKRRRKGPSEASVATHSTNTVNTTTATEL</sequence>
<keyword evidence="4" id="KW-0539">Nucleus</keyword>
<accession>A0A9W5T7R0</accession>
<feature type="compositionally biased region" description="Basic residues" evidence="7">
    <location>
        <begin position="188"/>
        <end position="197"/>
    </location>
</feature>
<evidence type="ECO:0000313" key="9">
    <source>
        <dbReference type="EMBL" id="GFE52864.1"/>
    </source>
</evidence>
<dbReference type="Proteomes" id="UP001057455">
    <property type="component" value="Unassembled WGS sequence"/>
</dbReference>
<keyword evidence="3" id="KW-0698">rRNA processing</keyword>
<dbReference type="InterPro" id="IPR029060">
    <property type="entry name" value="PIN-like_dom_sf"/>
</dbReference>
<dbReference type="CDD" id="cd08553">
    <property type="entry name" value="PIN_Fcf1-like"/>
    <property type="match status" value="1"/>
</dbReference>
<evidence type="ECO:0000256" key="6">
    <source>
        <dbReference type="ARBA" id="ARBA00038503"/>
    </source>
</evidence>
<dbReference type="EMBL" id="BLIY01000003">
    <property type="protein sequence ID" value="GFE52864.1"/>
    <property type="molecule type" value="Genomic_DNA"/>
</dbReference>
<dbReference type="OrthoDB" id="25675at2759"/>
<evidence type="ECO:0000256" key="7">
    <source>
        <dbReference type="SAM" id="MobiDB-lite"/>
    </source>
</evidence>
<dbReference type="GO" id="GO:0032040">
    <property type="term" value="C:small-subunit processome"/>
    <property type="evidence" value="ECO:0007669"/>
    <property type="project" value="InterPro"/>
</dbReference>
<dbReference type="Pfam" id="PF04900">
    <property type="entry name" value="Fcf1"/>
    <property type="match status" value="1"/>
</dbReference>
<reference evidence="9" key="1">
    <citation type="submission" date="2019-12" db="EMBL/GenBank/DDBJ databases">
        <title>Genome sequence of Babesia ovis.</title>
        <authorList>
            <person name="Yamagishi J."/>
            <person name="Sevinc F."/>
            <person name="Xuan X."/>
        </authorList>
    </citation>
    <scope>NUCLEOTIDE SEQUENCE</scope>
    <source>
        <strain evidence="9">Selcuk</strain>
    </source>
</reference>
<evidence type="ECO:0000256" key="4">
    <source>
        <dbReference type="ARBA" id="ARBA00023242"/>
    </source>
</evidence>
<dbReference type="SUPFAM" id="SSF88723">
    <property type="entry name" value="PIN domain-like"/>
    <property type="match status" value="1"/>
</dbReference>
<dbReference type="GO" id="GO:0006364">
    <property type="term" value="P:rRNA processing"/>
    <property type="evidence" value="ECO:0007669"/>
    <property type="project" value="UniProtKB-KW"/>
</dbReference>
<dbReference type="PANTHER" id="PTHR12416">
    <property type="entry name" value="RRNA-PROCESSING PROTEIN UTP23 HOMOLOG"/>
    <property type="match status" value="1"/>
</dbReference>
<dbReference type="InterPro" id="IPR006984">
    <property type="entry name" value="Fcf1/UTP23"/>
</dbReference>
<comment type="similarity">
    <text evidence="6">Belongs to the UTP23/FCF1 family. UTP23 subfamily.</text>
</comment>
<gene>
    <name evidence="9" type="ORF">BaOVIS_002680</name>
</gene>
<evidence type="ECO:0000256" key="3">
    <source>
        <dbReference type="ARBA" id="ARBA00022552"/>
    </source>
</evidence>
<evidence type="ECO:0000259" key="8">
    <source>
        <dbReference type="Pfam" id="PF24779"/>
    </source>
</evidence>
<feature type="region of interest" description="Disordered" evidence="7">
    <location>
        <begin position="169"/>
        <end position="265"/>
    </location>
</feature>
<protein>
    <submittedName>
        <fullName evidence="9">rRNA-processing UTP23 homolog</fullName>
    </submittedName>
</protein>
<organism evidence="9 10">
    <name type="scientific">Babesia ovis</name>
    <dbReference type="NCBI Taxonomy" id="5869"/>
    <lineage>
        <taxon>Eukaryota</taxon>
        <taxon>Sar</taxon>
        <taxon>Alveolata</taxon>
        <taxon>Apicomplexa</taxon>
        <taxon>Aconoidasida</taxon>
        <taxon>Piroplasmida</taxon>
        <taxon>Babesiidae</taxon>
        <taxon>Babesia</taxon>
    </lineage>
</organism>
<feature type="domain" description="UTP23 sensor motif region" evidence="8">
    <location>
        <begin position="190"/>
        <end position="209"/>
    </location>
</feature>
<keyword evidence="2" id="KW-0690">Ribosome biogenesis</keyword>
<evidence type="ECO:0000256" key="5">
    <source>
        <dbReference type="ARBA" id="ARBA00037300"/>
    </source>
</evidence>